<name>A0A6S6SQA3_9GAMM</name>
<dbReference type="InterPro" id="IPR036165">
    <property type="entry name" value="YefM-like_sf"/>
</dbReference>
<reference evidence="2" key="1">
    <citation type="submission" date="2020-01" db="EMBL/GenBank/DDBJ databases">
        <authorList>
            <person name="Meier V. D."/>
            <person name="Meier V D."/>
        </authorList>
    </citation>
    <scope>NUCLEOTIDE SEQUENCE</scope>
    <source>
        <strain evidence="2">HLG_WM_MAG_09</strain>
    </source>
</reference>
<comment type="similarity">
    <text evidence="1">Belongs to the phD/YefM antitoxin family.</text>
</comment>
<evidence type="ECO:0000256" key="1">
    <source>
        <dbReference type="ARBA" id="ARBA00009981"/>
    </source>
</evidence>
<protein>
    <submittedName>
        <fullName evidence="2">Antitoxin</fullName>
    </submittedName>
</protein>
<dbReference type="NCBIfam" id="TIGR01552">
    <property type="entry name" value="phd_fam"/>
    <property type="match status" value="1"/>
</dbReference>
<accession>A0A6S6SQA3</accession>
<evidence type="ECO:0000313" key="2">
    <source>
        <dbReference type="EMBL" id="CAA6812608.1"/>
    </source>
</evidence>
<dbReference type="SUPFAM" id="SSF143120">
    <property type="entry name" value="YefM-like"/>
    <property type="match status" value="1"/>
</dbReference>
<gene>
    <name evidence="2" type="ORF">HELGO_WM34317</name>
</gene>
<organism evidence="2">
    <name type="scientific">uncultured Thiotrichaceae bacterium</name>
    <dbReference type="NCBI Taxonomy" id="298394"/>
    <lineage>
        <taxon>Bacteria</taxon>
        <taxon>Pseudomonadati</taxon>
        <taxon>Pseudomonadota</taxon>
        <taxon>Gammaproteobacteria</taxon>
        <taxon>Thiotrichales</taxon>
        <taxon>Thiotrichaceae</taxon>
        <taxon>environmental samples</taxon>
    </lineage>
</organism>
<sequence length="97" mass="11144">MKVMTAKEAKNSFGVLMDTVQREPVFLTKRSRLVGVFLSIKDIEDIPELKQSLFDEMDEQISNPLLSMLGANKHNRSFTSPEEADKLITELRNEWTD</sequence>
<proteinExistence type="inferred from homology"/>
<dbReference type="AlphaFoldDB" id="A0A6S6SQA3"/>
<dbReference type="EMBL" id="CACVAT010000191">
    <property type="protein sequence ID" value="CAA6812608.1"/>
    <property type="molecule type" value="Genomic_DNA"/>
</dbReference>